<gene>
    <name evidence="2" type="ORF">GWC95_04965</name>
</gene>
<sequence length="276" mass="30540">MHKLRLFITTVSFSFLFLSAGAQQQSPYAGEWKGLMKDSITTFNYSIRITKIENGEVWGTGMSGNQTLYCETSLRGTIKNGRLSIRETEVVRTNYRNKDAVCLLELDVVEVKNKMLLGVYKPITNAASCLPGSFTLSFQEPVDALPKVEVVAPAPKPTPPQKPRELTLIKEIVIDADSAFVQLYDNGIVDGDMITLTDNDAVVFSNAALSTQALKHTISNKTTNTHSISFVADNLGSIPPNTGLMVITANRQRWEINFSSDFAKTSYVKVILRPRK</sequence>
<evidence type="ECO:0000313" key="3">
    <source>
        <dbReference type="Proteomes" id="UP000753802"/>
    </source>
</evidence>
<protein>
    <submittedName>
        <fullName evidence="2">Uncharacterized protein</fullName>
    </submittedName>
</protein>
<dbReference type="RefSeq" id="WP_161817594.1">
    <property type="nucleotide sequence ID" value="NZ_JAACJS010000006.1"/>
</dbReference>
<dbReference type="EMBL" id="JAACJS010000006">
    <property type="protein sequence ID" value="NCI49264.1"/>
    <property type="molecule type" value="Genomic_DNA"/>
</dbReference>
<evidence type="ECO:0000313" key="2">
    <source>
        <dbReference type="EMBL" id="NCI49264.1"/>
    </source>
</evidence>
<keyword evidence="3" id="KW-1185">Reference proteome</keyword>
<proteinExistence type="predicted"/>
<reference evidence="2 3" key="1">
    <citation type="submission" date="2020-01" db="EMBL/GenBank/DDBJ databases">
        <title>Genome analysis.</title>
        <authorList>
            <person name="Wu S."/>
            <person name="Wang G."/>
        </authorList>
    </citation>
    <scope>NUCLEOTIDE SEQUENCE [LARGE SCALE GENOMIC DNA]</scope>
    <source>
        <strain evidence="2 3">SYL130</strain>
    </source>
</reference>
<keyword evidence="1" id="KW-0732">Signal</keyword>
<accession>A0ABW9ZSJ8</accession>
<dbReference type="Proteomes" id="UP000753802">
    <property type="component" value="Unassembled WGS sequence"/>
</dbReference>
<name>A0ABW9ZSJ8_9BACT</name>
<feature type="signal peptide" evidence="1">
    <location>
        <begin position="1"/>
        <end position="22"/>
    </location>
</feature>
<comment type="caution">
    <text evidence="2">The sequence shown here is derived from an EMBL/GenBank/DDBJ whole genome shotgun (WGS) entry which is preliminary data.</text>
</comment>
<evidence type="ECO:0000256" key="1">
    <source>
        <dbReference type="SAM" id="SignalP"/>
    </source>
</evidence>
<organism evidence="2 3">
    <name type="scientific">Sediminibacterium roseum</name>
    <dbReference type="NCBI Taxonomy" id="1978412"/>
    <lineage>
        <taxon>Bacteria</taxon>
        <taxon>Pseudomonadati</taxon>
        <taxon>Bacteroidota</taxon>
        <taxon>Chitinophagia</taxon>
        <taxon>Chitinophagales</taxon>
        <taxon>Chitinophagaceae</taxon>
        <taxon>Sediminibacterium</taxon>
    </lineage>
</organism>
<feature type="chain" id="PRO_5046324745" evidence="1">
    <location>
        <begin position="23"/>
        <end position="276"/>
    </location>
</feature>